<dbReference type="AlphaFoldDB" id="A0A1C4AT00"/>
<dbReference type="Proteomes" id="UP000242818">
    <property type="component" value="Unassembled WGS sequence"/>
</dbReference>
<organism evidence="1 2">
    <name type="scientific">Chitinophaga costaii</name>
    <dbReference type="NCBI Taxonomy" id="1335309"/>
    <lineage>
        <taxon>Bacteria</taxon>
        <taxon>Pseudomonadati</taxon>
        <taxon>Bacteroidota</taxon>
        <taxon>Chitinophagia</taxon>
        <taxon>Chitinophagales</taxon>
        <taxon>Chitinophagaceae</taxon>
        <taxon>Chitinophaga</taxon>
    </lineage>
</organism>
<dbReference type="EMBL" id="FMAR01000002">
    <property type="protein sequence ID" value="SCB97723.1"/>
    <property type="molecule type" value="Genomic_DNA"/>
</dbReference>
<accession>A0A1C4AT00</accession>
<keyword evidence="2" id="KW-1185">Reference proteome</keyword>
<evidence type="ECO:0000313" key="1">
    <source>
        <dbReference type="EMBL" id="SCB97723.1"/>
    </source>
</evidence>
<name>A0A1C4AT00_9BACT</name>
<reference evidence="1 2" key="1">
    <citation type="submission" date="2016-08" db="EMBL/GenBank/DDBJ databases">
        <authorList>
            <person name="Seilhamer J.J."/>
        </authorList>
    </citation>
    <scope>NUCLEOTIDE SEQUENCE [LARGE SCALE GENOMIC DNA]</scope>
    <source>
        <strain evidence="1 2">A37T2</strain>
    </source>
</reference>
<evidence type="ECO:0000313" key="2">
    <source>
        <dbReference type="Proteomes" id="UP000242818"/>
    </source>
</evidence>
<protein>
    <submittedName>
        <fullName evidence="1">Uncharacterized protein</fullName>
    </submittedName>
</protein>
<dbReference type="STRING" id="1335309.GA0116948_102272"/>
<proteinExistence type="predicted"/>
<sequence>MLIYEIQYILKQKRKIAGLTILSAFALFSISETATFQDHDKIG</sequence>
<gene>
    <name evidence="1" type="ORF">GA0116948_102272</name>
</gene>